<gene>
    <name evidence="3" type="ORF">L207DRAFT_491934</name>
</gene>
<dbReference type="STRING" id="1149755.A0A2J6RI88"/>
<dbReference type="CDD" id="cd05911">
    <property type="entry name" value="Firefly_Luc_like"/>
    <property type="match status" value="1"/>
</dbReference>
<dbReference type="OrthoDB" id="6509636at2759"/>
<dbReference type="InterPro" id="IPR042099">
    <property type="entry name" value="ANL_N_sf"/>
</dbReference>
<dbReference type="Pfam" id="PF00501">
    <property type="entry name" value="AMP-binding"/>
    <property type="match status" value="1"/>
</dbReference>
<dbReference type="InterPro" id="IPR045851">
    <property type="entry name" value="AMP-bd_C_sf"/>
</dbReference>
<dbReference type="GO" id="GO:0016405">
    <property type="term" value="F:CoA-ligase activity"/>
    <property type="evidence" value="ECO:0007669"/>
    <property type="project" value="TreeGrafter"/>
</dbReference>
<dbReference type="InterPro" id="IPR000873">
    <property type="entry name" value="AMP-dep_synth/lig_dom"/>
</dbReference>
<accession>A0A2J6RI88</accession>
<feature type="domain" description="AMP-dependent synthetase/ligase" evidence="1">
    <location>
        <begin position="44"/>
        <end position="423"/>
    </location>
</feature>
<protein>
    <submittedName>
        <fullName evidence="3">Acetyl-CoA synthetase-like protein</fullName>
    </submittedName>
</protein>
<feature type="domain" description="AMP-binding enzyme C-terminal" evidence="2">
    <location>
        <begin position="479"/>
        <end position="553"/>
    </location>
</feature>
<evidence type="ECO:0000313" key="4">
    <source>
        <dbReference type="Proteomes" id="UP000235786"/>
    </source>
</evidence>
<dbReference type="Proteomes" id="UP000235786">
    <property type="component" value="Unassembled WGS sequence"/>
</dbReference>
<dbReference type="EMBL" id="KZ613948">
    <property type="protein sequence ID" value="PMD38232.1"/>
    <property type="molecule type" value="Genomic_DNA"/>
</dbReference>
<dbReference type="Gene3D" id="3.40.50.12780">
    <property type="entry name" value="N-terminal domain of ligase-like"/>
    <property type="match status" value="1"/>
</dbReference>
<evidence type="ECO:0000259" key="2">
    <source>
        <dbReference type="Pfam" id="PF13193"/>
    </source>
</evidence>
<name>A0A2J6RI88_HYAVF</name>
<dbReference type="Gene3D" id="3.30.300.30">
    <property type="match status" value="1"/>
</dbReference>
<dbReference type="PROSITE" id="PS00455">
    <property type="entry name" value="AMP_BINDING"/>
    <property type="match status" value="1"/>
</dbReference>
<dbReference type="SUPFAM" id="SSF56801">
    <property type="entry name" value="Acetyl-CoA synthetase-like"/>
    <property type="match status" value="1"/>
</dbReference>
<dbReference type="PANTHER" id="PTHR24096">
    <property type="entry name" value="LONG-CHAIN-FATTY-ACID--COA LIGASE"/>
    <property type="match status" value="1"/>
</dbReference>
<reference evidence="3 4" key="1">
    <citation type="submission" date="2016-04" db="EMBL/GenBank/DDBJ databases">
        <title>A degradative enzymes factory behind the ericoid mycorrhizal symbiosis.</title>
        <authorList>
            <consortium name="DOE Joint Genome Institute"/>
            <person name="Martino E."/>
            <person name="Morin E."/>
            <person name="Grelet G."/>
            <person name="Kuo A."/>
            <person name="Kohler A."/>
            <person name="Daghino S."/>
            <person name="Barry K."/>
            <person name="Choi C."/>
            <person name="Cichocki N."/>
            <person name="Clum A."/>
            <person name="Copeland A."/>
            <person name="Hainaut M."/>
            <person name="Haridas S."/>
            <person name="Labutti K."/>
            <person name="Lindquist E."/>
            <person name="Lipzen A."/>
            <person name="Khouja H.-R."/>
            <person name="Murat C."/>
            <person name="Ohm R."/>
            <person name="Olson A."/>
            <person name="Spatafora J."/>
            <person name="Veneault-Fourrey C."/>
            <person name="Henrissat B."/>
            <person name="Grigoriev I."/>
            <person name="Martin F."/>
            <person name="Perotto S."/>
        </authorList>
    </citation>
    <scope>NUCLEOTIDE SEQUENCE [LARGE SCALE GENOMIC DNA]</scope>
    <source>
        <strain evidence="3 4">F</strain>
    </source>
</reference>
<keyword evidence="4" id="KW-1185">Reference proteome</keyword>
<evidence type="ECO:0000259" key="1">
    <source>
        <dbReference type="Pfam" id="PF00501"/>
    </source>
</evidence>
<proteinExistence type="predicted"/>
<dbReference type="Pfam" id="PF13193">
    <property type="entry name" value="AMP-binding_C"/>
    <property type="match status" value="1"/>
</dbReference>
<dbReference type="PANTHER" id="PTHR24096:SF424">
    <property type="entry name" value="ACETYL-COA SYNTHETASE-LIKE PROTEIN-RELATED"/>
    <property type="match status" value="1"/>
</dbReference>
<dbReference type="InterPro" id="IPR020845">
    <property type="entry name" value="AMP-binding_CS"/>
</dbReference>
<sequence>MEYHSPHKIPITVSDISSFIFSAGSPAFRKSPLYFDAESPTKCYSLEQAEVMVKRVAKGLQDLGMKPGERVLLVSGNQLHFPVLLWGVIAAGCIFTGCTPAASVQELEYQLKDSGATLILSGPEAVHKAIEVASRVNLPFSRIYSFCSVDSDPEPQPCNLKPWTAFWAPPAEVKGWNWKRITSKKEAQATTAIINYSSGTTGFPKGVEITHYNLIANAEQGHHKRSLVADTERGKARKERLERSGERWLAGIPMYHAYGQTYFCMNAILSGAKVFIMREFSLEKYMHFLDIYRITNMNAVPTIMVMLSKDPSATNYNFSSIEQAVCGSAPLGKDIGRAVAERLLRPGVGVKQGWGMTECTCTGTAFAPDDEDDGGSVGWLMANLSAKIVSLDSKDFGNQKEASNGRKIGEIWLSGPNVMKGYFSKPKETAETLIYDERTGKRWLRTGDIGYFDARGCLFIVDRLKELIKVKGLQVAPAEIEAVLLLHPGVQDAAVAAVKKGEFEYPRGYVVRRTKELSTKELQEWVQERLSRHKWLVGGISFIELVPRTASGKVKRRELLNAKLASRESKI</sequence>
<dbReference type="AlphaFoldDB" id="A0A2J6RI88"/>
<dbReference type="InterPro" id="IPR025110">
    <property type="entry name" value="AMP-bd_C"/>
</dbReference>
<organism evidence="3 4">
    <name type="scientific">Hyaloscypha variabilis (strain UAMH 11265 / GT02V1 / F)</name>
    <name type="common">Meliniomyces variabilis</name>
    <dbReference type="NCBI Taxonomy" id="1149755"/>
    <lineage>
        <taxon>Eukaryota</taxon>
        <taxon>Fungi</taxon>
        <taxon>Dikarya</taxon>
        <taxon>Ascomycota</taxon>
        <taxon>Pezizomycotina</taxon>
        <taxon>Leotiomycetes</taxon>
        <taxon>Helotiales</taxon>
        <taxon>Hyaloscyphaceae</taxon>
        <taxon>Hyaloscypha</taxon>
        <taxon>Hyaloscypha variabilis</taxon>
    </lineage>
</organism>
<evidence type="ECO:0000313" key="3">
    <source>
        <dbReference type="EMBL" id="PMD38232.1"/>
    </source>
</evidence>